<name>E6PFC0_9ZZZZ</name>
<accession>E6PFC0</accession>
<proteinExistence type="predicted"/>
<sequence length="155" mass="16844">MSVPTVRRASGTGDRAFVERCGLGSLGSSLSPLREAPTEALRTNFLRLLDIVHARSHAILVAVEGELRLGFALLVFDLPDEVTGLPQAFLAYMAVEVGQRGHGVGSLLLDACEEEARRHGTPYLGLMVTEGNAAAQRLYERAGYRTERRLLGKQL</sequence>
<evidence type="ECO:0000256" key="2">
    <source>
        <dbReference type="ARBA" id="ARBA00023315"/>
    </source>
</evidence>
<gene>
    <name evidence="4" type="ORF">CARN1_0331</name>
</gene>
<dbReference type="Pfam" id="PF00583">
    <property type="entry name" value="Acetyltransf_1"/>
    <property type="match status" value="1"/>
</dbReference>
<dbReference type="CDD" id="cd04301">
    <property type="entry name" value="NAT_SF"/>
    <property type="match status" value="1"/>
</dbReference>
<dbReference type="InterPro" id="IPR016181">
    <property type="entry name" value="Acyl_CoA_acyltransferase"/>
</dbReference>
<evidence type="ECO:0000313" key="4">
    <source>
        <dbReference type="EMBL" id="CBH75156.1"/>
    </source>
</evidence>
<evidence type="ECO:0000259" key="3">
    <source>
        <dbReference type="PROSITE" id="PS51186"/>
    </source>
</evidence>
<protein>
    <recommendedName>
        <fullName evidence="3">N-acetyltransferase domain-containing protein</fullName>
    </recommendedName>
</protein>
<keyword evidence="1" id="KW-0808">Transferase</keyword>
<comment type="caution">
    <text evidence="4">The sequence shown here is derived from an EMBL/GenBank/DDBJ whole genome shotgun (WGS) entry which is preliminary data.</text>
</comment>
<dbReference type="InterPro" id="IPR000182">
    <property type="entry name" value="GNAT_dom"/>
</dbReference>
<dbReference type="Gene3D" id="3.40.630.30">
    <property type="match status" value="1"/>
</dbReference>
<dbReference type="PANTHER" id="PTHR43420:SF47">
    <property type="entry name" value="N-ACETYLTRANSFERASE DOMAIN-CONTAINING PROTEIN"/>
    <property type="match status" value="1"/>
</dbReference>
<dbReference type="AlphaFoldDB" id="E6PFC0"/>
<organism evidence="4">
    <name type="scientific">mine drainage metagenome</name>
    <dbReference type="NCBI Taxonomy" id="410659"/>
    <lineage>
        <taxon>unclassified sequences</taxon>
        <taxon>metagenomes</taxon>
        <taxon>ecological metagenomes</taxon>
    </lineage>
</organism>
<dbReference type="GO" id="GO:0016747">
    <property type="term" value="F:acyltransferase activity, transferring groups other than amino-acyl groups"/>
    <property type="evidence" value="ECO:0007669"/>
    <property type="project" value="InterPro"/>
</dbReference>
<keyword evidence="2" id="KW-0012">Acyltransferase</keyword>
<dbReference type="SUPFAM" id="SSF55729">
    <property type="entry name" value="Acyl-CoA N-acyltransferases (Nat)"/>
    <property type="match status" value="1"/>
</dbReference>
<evidence type="ECO:0000256" key="1">
    <source>
        <dbReference type="ARBA" id="ARBA00022679"/>
    </source>
</evidence>
<dbReference type="InterPro" id="IPR050680">
    <property type="entry name" value="YpeA/RimI_acetyltransf"/>
</dbReference>
<feature type="domain" description="N-acetyltransferase" evidence="3">
    <location>
        <begin position="16"/>
        <end position="155"/>
    </location>
</feature>
<reference evidence="4" key="1">
    <citation type="submission" date="2009-10" db="EMBL/GenBank/DDBJ databases">
        <title>Diversity of trophic interactions inside an arsenic-rich microbial ecosystem.</title>
        <authorList>
            <person name="Bertin P.N."/>
            <person name="Heinrich-Salmeron A."/>
            <person name="Pelletier E."/>
            <person name="Goulhen-Chollet F."/>
            <person name="Arsene-Ploetze F."/>
            <person name="Gallien S."/>
            <person name="Calteau A."/>
            <person name="Vallenet D."/>
            <person name="Casiot C."/>
            <person name="Chane-Woon-Ming B."/>
            <person name="Giloteaux L."/>
            <person name="Barakat M."/>
            <person name="Bonnefoy V."/>
            <person name="Bruneel O."/>
            <person name="Chandler M."/>
            <person name="Cleiss J."/>
            <person name="Duran R."/>
            <person name="Elbaz-Poulichet F."/>
            <person name="Fonknechten N."/>
            <person name="Lauga B."/>
            <person name="Mornico D."/>
            <person name="Ortet P."/>
            <person name="Schaeffer C."/>
            <person name="Siguier P."/>
            <person name="Alexander Thil Smith A."/>
            <person name="Van Dorsselaer A."/>
            <person name="Weissenbach J."/>
            <person name="Medigue C."/>
            <person name="Le Paslier D."/>
        </authorList>
    </citation>
    <scope>NUCLEOTIDE SEQUENCE</scope>
</reference>
<dbReference type="PROSITE" id="PS51186">
    <property type="entry name" value="GNAT"/>
    <property type="match status" value="1"/>
</dbReference>
<dbReference type="PANTHER" id="PTHR43420">
    <property type="entry name" value="ACETYLTRANSFERASE"/>
    <property type="match status" value="1"/>
</dbReference>
<dbReference type="EMBL" id="CABL01000005">
    <property type="protein sequence ID" value="CBH75156.1"/>
    <property type="molecule type" value="Genomic_DNA"/>
</dbReference>